<dbReference type="AlphaFoldDB" id="A0ABD3F2U2"/>
<evidence type="ECO:0000313" key="2">
    <source>
        <dbReference type="Proteomes" id="UP001632037"/>
    </source>
</evidence>
<proteinExistence type="predicted"/>
<reference evidence="1 2" key="1">
    <citation type="submission" date="2024-09" db="EMBL/GenBank/DDBJ databases">
        <title>Genome sequencing and assembly of Phytophthora oleae, isolate VK10A, causative agent of rot of olive drupes.</title>
        <authorList>
            <person name="Conti Taguali S."/>
            <person name="Riolo M."/>
            <person name="La Spada F."/>
            <person name="Cacciola S.O."/>
            <person name="Dionisio G."/>
        </authorList>
    </citation>
    <scope>NUCLEOTIDE SEQUENCE [LARGE SCALE GENOMIC DNA]</scope>
    <source>
        <strain evidence="1 2">VK10A</strain>
    </source>
</reference>
<dbReference type="EMBL" id="JBIMZQ010000037">
    <property type="protein sequence ID" value="KAL3661125.1"/>
    <property type="molecule type" value="Genomic_DNA"/>
</dbReference>
<evidence type="ECO:0000313" key="1">
    <source>
        <dbReference type="EMBL" id="KAL3661125.1"/>
    </source>
</evidence>
<evidence type="ECO:0008006" key="3">
    <source>
        <dbReference type="Google" id="ProtNLM"/>
    </source>
</evidence>
<keyword evidence="2" id="KW-1185">Reference proteome</keyword>
<dbReference type="Proteomes" id="UP001632037">
    <property type="component" value="Unassembled WGS sequence"/>
</dbReference>
<sequence>MTQGVDTASDSTTMIQGKRRLRSGLSVATDEFRALNNWKTLSSLFNVGSRTKADKLFAKHGVGKTTSNLFDTNVFAAWFIAVQMAYTKSPARAKVDMVSSLTARYGDQALARMLATTEDDKIIREMKAIQLNNWQRDRRTVGSVYKLLKLDKEQEKLLGSPLIATWVAYATKLDNENPYSAVFSTLNTHYEGKALANMLLNVKDTDDSVVVAEKLETLLLKSWQREEKSVVDVYKLLNLDKESDQFFQNPLIDTLIRYTTVVDKKNSFSGVFSLLQTRYNDEKLTDMFIAMRNWGPRNVLTNQLEDLLLNNWQRDGKTFNAVFKMLKLEKEGNKLFNSLLLPTWVSYVVKVKENPYSVVFSTLKSTYGEKSLTSMIIQACDKPATLALADELEKVLFNDWVKDKNTVKDAFVRLKLNMDGEEVFKSAAFNTWVSYASVIERENAGEAVLAVLKQRFGDADLPRIIAKAKAQVAWDLDDDMNVVLERLQKLLSKD</sequence>
<protein>
    <recommendedName>
        <fullName evidence="3">RxLR effector protein</fullName>
    </recommendedName>
</protein>
<accession>A0ABD3F2U2</accession>
<gene>
    <name evidence="1" type="ORF">V7S43_013734</name>
</gene>
<name>A0ABD3F2U2_9STRA</name>
<comment type="caution">
    <text evidence="1">The sequence shown here is derived from an EMBL/GenBank/DDBJ whole genome shotgun (WGS) entry which is preliminary data.</text>
</comment>
<organism evidence="1 2">
    <name type="scientific">Phytophthora oleae</name>
    <dbReference type="NCBI Taxonomy" id="2107226"/>
    <lineage>
        <taxon>Eukaryota</taxon>
        <taxon>Sar</taxon>
        <taxon>Stramenopiles</taxon>
        <taxon>Oomycota</taxon>
        <taxon>Peronosporomycetes</taxon>
        <taxon>Peronosporales</taxon>
        <taxon>Peronosporaceae</taxon>
        <taxon>Phytophthora</taxon>
    </lineage>
</organism>